<organism evidence="4 5">
    <name type="scientific">Halomonas heilongjiangensis</name>
    <dbReference type="NCBI Taxonomy" id="1387883"/>
    <lineage>
        <taxon>Bacteria</taxon>
        <taxon>Pseudomonadati</taxon>
        <taxon>Pseudomonadota</taxon>
        <taxon>Gammaproteobacteria</taxon>
        <taxon>Oceanospirillales</taxon>
        <taxon>Halomonadaceae</taxon>
        <taxon>Halomonas</taxon>
    </lineage>
</organism>
<feature type="domain" description="Mce/MlaD" evidence="3">
    <location>
        <begin position="40"/>
        <end position="115"/>
    </location>
</feature>
<evidence type="ECO:0000259" key="3">
    <source>
        <dbReference type="Pfam" id="PF02470"/>
    </source>
</evidence>
<dbReference type="PANTHER" id="PTHR36698">
    <property type="entry name" value="BLL5892 PROTEIN"/>
    <property type="match status" value="1"/>
</dbReference>
<evidence type="ECO:0000313" key="4">
    <source>
        <dbReference type="EMBL" id="PMR69243.1"/>
    </source>
</evidence>
<keyword evidence="5" id="KW-1185">Reference proteome</keyword>
<name>A0A2N7TM26_9GAMM</name>
<protein>
    <recommendedName>
        <fullName evidence="3">Mce/MlaD domain-containing protein</fullName>
    </recommendedName>
</protein>
<dbReference type="EMBL" id="PNRE01000051">
    <property type="protein sequence ID" value="PMR69243.1"/>
    <property type="molecule type" value="Genomic_DNA"/>
</dbReference>
<dbReference type="Proteomes" id="UP000235346">
    <property type="component" value="Unassembled WGS sequence"/>
</dbReference>
<sequence length="306" mass="33733">MQTKVNPALVGAFMLGLTGLLVAMLVWLAGERDQQDHLPYRVEVEESVAGLSERANVSYRGVEVGYVERIDLSRDLARVELILRVAPDYRLREGTSATLRSQVLTGRTSVELSGGDGPMLDHDGDRPPTIAYQPSRLFQLDQALGEVLDRVDVMAERMASISARIDDLLGDENRESVSRLLASVGQSAERLERLLDDDNLESFQATLHNLEVLTARLERFSGGPLEDLDGLGDDTRELLAGLREALGEFSQGAGESLAMTGDQVRRSLGRFDELVEQLGDLTRELEQNPRQLLFGPDRQPPGPGER</sequence>
<evidence type="ECO:0000256" key="1">
    <source>
        <dbReference type="SAM" id="MobiDB-lite"/>
    </source>
</evidence>
<keyword evidence="2" id="KW-1133">Transmembrane helix</keyword>
<keyword evidence="2" id="KW-0472">Membrane</keyword>
<feature type="transmembrane region" description="Helical" evidence="2">
    <location>
        <begin position="7"/>
        <end position="29"/>
    </location>
</feature>
<proteinExistence type="predicted"/>
<comment type="caution">
    <text evidence="4">The sequence shown here is derived from an EMBL/GenBank/DDBJ whole genome shotgun (WGS) entry which is preliminary data.</text>
</comment>
<keyword evidence="2" id="KW-0812">Transmembrane</keyword>
<feature type="region of interest" description="Disordered" evidence="1">
    <location>
        <begin position="285"/>
        <end position="306"/>
    </location>
</feature>
<evidence type="ECO:0000313" key="5">
    <source>
        <dbReference type="Proteomes" id="UP000235346"/>
    </source>
</evidence>
<dbReference type="AlphaFoldDB" id="A0A2N7TM26"/>
<dbReference type="OrthoDB" id="9806984at2"/>
<evidence type="ECO:0000256" key="2">
    <source>
        <dbReference type="SAM" id="Phobius"/>
    </source>
</evidence>
<accession>A0A2N7TM26</accession>
<reference evidence="4 5" key="1">
    <citation type="submission" date="2018-01" db="EMBL/GenBank/DDBJ databases">
        <title>Halomonas endophytica sp. nov., isolated from storage liquid in the stems of Populus euphratica.</title>
        <authorList>
            <person name="Chen C."/>
        </authorList>
    </citation>
    <scope>NUCLEOTIDE SEQUENCE [LARGE SCALE GENOMIC DNA]</scope>
    <source>
        <strain evidence="4 5">DSM 26881</strain>
    </source>
</reference>
<gene>
    <name evidence="4" type="ORF">C1H66_11730</name>
</gene>
<dbReference type="InterPro" id="IPR003399">
    <property type="entry name" value="Mce/MlaD"/>
</dbReference>
<dbReference type="RefSeq" id="WP_102628068.1">
    <property type="nucleotide sequence ID" value="NZ_PDOH01000054.1"/>
</dbReference>
<dbReference type="PANTHER" id="PTHR36698:SF2">
    <property type="entry name" value="MCE_MLAD DOMAIN-CONTAINING PROTEIN"/>
    <property type="match status" value="1"/>
</dbReference>
<dbReference type="Pfam" id="PF02470">
    <property type="entry name" value="MlaD"/>
    <property type="match status" value="1"/>
</dbReference>